<organism evidence="2 3">
    <name type="scientific">Folsomia candida</name>
    <name type="common">Springtail</name>
    <dbReference type="NCBI Taxonomy" id="158441"/>
    <lineage>
        <taxon>Eukaryota</taxon>
        <taxon>Metazoa</taxon>
        <taxon>Ecdysozoa</taxon>
        <taxon>Arthropoda</taxon>
        <taxon>Hexapoda</taxon>
        <taxon>Collembola</taxon>
        <taxon>Entomobryomorpha</taxon>
        <taxon>Isotomoidea</taxon>
        <taxon>Isotomidae</taxon>
        <taxon>Proisotominae</taxon>
        <taxon>Folsomia</taxon>
    </lineage>
</organism>
<comment type="caution">
    <text evidence="2">The sequence shown here is derived from an EMBL/GenBank/DDBJ whole genome shotgun (WGS) entry which is preliminary data.</text>
</comment>
<reference evidence="2 3" key="1">
    <citation type="submission" date="2015-12" db="EMBL/GenBank/DDBJ databases">
        <title>The genome of Folsomia candida.</title>
        <authorList>
            <person name="Faddeeva A."/>
            <person name="Derks M.F."/>
            <person name="Anvar Y."/>
            <person name="Smit S."/>
            <person name="Van Straalen N."/>
            <person name="Roelofs D."/>
        </authorList>
    </citation>
    <scope>NUCLEOTIDE SEQUENCE [LARGE SCALE GENOMIC DNA]</scope>
    <source>
        <strain evidence="2 3">VU population</strain>
        <tissue evidence="2">Whole body</tissue>
    </source>
</reference>
<protein>
    <submittedName>
        <fullName evidence="2">Major vault protein</fullName>
    </submittedName>
</protein>
<keyword evidence="1" id="KW-0732">Signal</keyword>
<evidence type="ECO:0000313" key="3">
    <source>
        <dbReference type="Proteomes" id="UP000198287"/>
    </source>
</evidence>
<dbReference type="EMBL" id="LNIX01000001">
    <property type="protein sequence ID" value="OXA63818.1"/>
    <property type="molecule type" value="Genomic_DNA"/>
</dbReference>
<evidence type="ECO:0000313" key="2">
    <source>
        <dbReference type="EMBL" id="OXA63818.1"/>
    </source>
</evidence>
<feature type="signal peptide" evidence="1">
    <location>
        <begin position="1"/>
        <end position="31"/>
    </location>
</feature>
<dbReference type="Proteomes" id="UP000198287">
    <property type="component" value="Unassembled WGS sequence"/>
</dbReference>
<evidence type="ECO:0000256" key="1">
    <source>
        <dbReference type="SAM" id="SignalP"/>
    </source>
</evidence>
<sequence>MLSHHHTRSQFVPRLLLLLILCLSIFPSISPSKLSSFYSLISSLATKPKPAGVKIKRSSLFWEISPASPIDPILESVDLENRSESGKIPQFVTSPIAALEKKVESLTFFQSLLQSIAASKVREDLALVSSHWANTARSVVASKYGQVIHLTRKVHEAQILSLQRASTAQLLDDALSKAAAVHYSSLTRFKELEAASEAAKHGVELISKALSLAQHILSVREKWAQEERARAFRLSTEYLRKVLEDLKTTLEFAQRAHSVVVEMR</sequence>
<dbReference type="AlphaFoldDB" id="A0A226F2V6"/>
<proteinExistence type="predicted"/>
<feature type="chain" id="PRO_5013098870" evidence="1">
    <location>
        <begin position="32"/>
        <end position="264"/>
    </location>
</feature>
<accession>A0A226F2V6</accession>
<gene>
    <name evidence="2" type="ORF">Fcan01_03706</name>
</gene>
<name>A0A226F2V6_FOLCA</name>
<keyword evidence="3" id="KW-1185">Reference proteome</keyword>